<organism evidence="9 10">
    <name type="scientific">Diversispora eburnea</name>
    <dbReference type="NCBI Taxonomy" id="1213867"/>
    <lineage>
        <taxon>Eukaryota</taxon>
        <taxon>Fungi</taxon>
        <taxon>Fungi incertae sedis</taxon>
        <taxon>Mucoromycota</taxon>
        <taxon>Glomeromycotina</taxon>
        <taxon>Glomeromycetes</taxon>
        <taxon>Diversisporales</taxon>
        <taxon>Diversisporaceae</taxon>
        <taxon>Diversispora</taxon>
    </lineage>
</organism>
<dbReference type="PANTHER" id="PTHR13218">
    <property type="entry name" value="TRANSCRIPTION INITIATION FACTOR TFIID SUBUNIT 11-RELATED"/>
    <property type="match status" value="1"/>
</dbReference>
<dbReference type="Gene3D" id="1.10.20.10">
    <property type="entry name" value="Histone, subunit A"/>
    <property type="match status" value="1"/>
</dbReference>
<dbReference type="GO" id="GO:0051123">
    <property type="term" value="P:RNA polymerase II preinitiation complex assembly"/>
    <property type="evidence" value="ECO:0007669"/>
    <property type="project" value="InterPro"/>
</dbReference>
<dbReference type="GO" id="GO:0016251">
    <property type="term" value="F:RNA polymerase II general transcription initiation factor activity"/>
    <property type="evidence" value="ECO:0007669"/>
    <property type="project" value="TreeGrafter"/>
</dbReference>
<evidence type="ECO:0000256" key="1">
    <source>
        <dbReference type="ARBA" id="ARBA00004123"/>
    </source>
</evidence>
<evidence type="ECO:0000256" key="5">
    <source>
        <dbReference type="ARBA" id="ARBA00023242"/>
    </source>
</evidence>
<evidence type="ECO:0000259" key="8">
    <source>
        <dbReference type="Pfam" id="PF04719"/>
    </source>
</evidence>
<dbReference type="InterPro" id="IPR045127">
    <property type="entry name" value="TAF11-like"/>
</dbReference>
<feature type="domain" description="TAFII28-like protein" evidence="8">
    <location>
        <begin position="54"/>
        <end position="134"/>
    </location>
</feature>
<accession>A0A9N8W4A8</accession>
<evidence type="ECO:0000256" key="3">
    <source>
        <dbReference type="ARBA" id="ARBA00023015"/>
    </source>
</evidence>
<dbReference type="PANTHER" id="PTHR13218:SF8">
    <property type="entry name" value="TRANSCRIPTION INITIATION FACTOR TFIID SUBUNIT 11"/>
    <property type="match status" value="1"/>
</dbReference>
<evidence type="ECO:0000256" key="6">
    <source>
        <dbReference type="ARBA" id="ARBA00072882"/>
    </source>
</evidence>
<dbReference type="OrthoDB" id="28335at2759"/>
<evidence type="ECO:0000313" key="9">
    <source>
        <dbReference type="EMBL" id="CAG8476582.1"/>
    </source>
</evidence>
<dbReference type="AlphaFoldDB" id="A0A9N8W4A8"/>
<comment type="caution">
    <text evidence="9">The sequence shown here is derived from an EMBL/GenBank/DDBJ whole genome shotgun (WGS) entry which is preliminary data.</text>
</comment>
<feature type="compositionally biased region" description="Basic residues" evidence="7">
    <location>
        <begin position="12"/>
        <end position="21"/>
    </location>
</feature>
<keyword evidence="4" id="KW-0804">Transcription</keyword>
<protein>
    <recommendedName>
        <fullName evidence="6">Transcription initiation factor TFIID subunit 11</fullName>
    </recommendedName>
</protein>
<dbReference type="GO" id="GO:0046982">
    <property type="term" value="F:protein heterodimerization activity"/>
    <property type="evidence" value="ECO:0007669"/>
    <property type="project" value="InterPro"/>
</dbReference>
<comment type="subcellular location">
    <subcellularLocation>
        <location evidence="1">Nucleus</location>
    </subcellularLocation>
</comment>
<dbReference type="CDD" id="cd08048">
    <property type="entry name" value="HFD_TAF11"/>
    <property type="match status" value="1"/>
</dbReference>
<evidence type="ECO:0000256" key="2">
    <source>
        <dbReference type="ARBA" id="ARBA00009788"/>
    </source>
</evidence>
<gene>
    <name evidence="9" type="ORF">DEBURN_LOCUS3432</name>
</gene>
<dbReference type="SUPFAM" id="SSF47113">
    <property type="entry name" value="Histone-fold"/>
    <property type="match status" value="1"/>
</dbReference>
<evidence type="ECO:0000256" key="7">
    <source>
        <dbReference type="SAM" id="MobiDB-lite"/>
    </source>
</evidence>
<keyword evidence="5" id="KW-0539">Nucleus</keyword>
<feature type="compositionally biased region" description="Low complexity" evidence="7">
    <location>
        <begin position="38"/>
        <end position="49"/>
    </location>
</feature>
<evidence type="ECO:0000313" key="10">
    <source>
        <dbReference type="Proteomes" id="UP000789706"/>
    </source>
</evidence>
<dbReference type="EMBL" id="CAJVPK010000218">
    <property type="protein sequence ID" value="CAG8476582.1"/>
    <property type="molecule type" value="Genomic_DNA"/>
</dbReference>
<keyword evidence="3" id="KW-0805">Transcription regulation</keyword>
<name>A0A9N8W4A8_9GLOM</name>
<dbReference type="InterPro" id="IPR009072">
    <property type="entry name" value="Histone-fold"/>
</dbReference>
<reference evidence="9" key="1">
    <citation type="submission" date="2021-06" db="EMBL/GenBank/DDBJ databases">
        <authorList>
            <person name="Kallberg Y."/>
            <person name="Tangrot J."/>
            <person name="Rosling A."/>
        </authorList>
    </citation>
    <scope>NUCLEOTIDE SEQUENCE</scope>
    <source>
        <strain evidence="9">AZ414A</strain>
    </source>
</reference>
<feature type="region of interest" description="Disordered" evidence="7">
    <location>
        <begin position="1"/>
        <end position="60"/>
    </location>
</feature>
<keyword evidence="10" id="KW-1185">Reference proteome</keyword>
<dbReference type="InterPro" id="IPR006809">
    <property type="entry name" value="TAFII28_dom"/>
</dbReference>
<dbReference type="FunFam" id="1.10.20.10:FF:000061">
    <property type="entry name" value="TFIID subunit"/>
    <property type="match status" value="1"/>
</dbReference>
<dbReference type="Proteomes" id="UP000789706">
    <property type="component" value="Unassembled WGS sequence"/>
</dbReference>
<proteinExistence type="inferred from homology"/>
<sequence length="153" mass="17097">MDNRTPPPIQRKNSKAPKRPGRGGSSRGEFMQDISEGSAAATPVPSSTPSTPPFSPEQTERFEVYRRSALSKPNIKKLVSSILGYSCSNNISIVVAGFAKIFVGEIVEKALDVKREWGSEGPISPDHLREAFRRYKQEKKLSFHGYQRRLLLH</sequence>
<comment type="similarity">
    <text evidence="2">Belongs to the TAF11 family.</text>
</comment>
<dbReference type="Pfam" id="PF04719">
    <property type="entry name" value="TAFII28"/>
    <property type="match status" value="1"/>
</dbReference>
<evidence type="ECO:0000256" key="4">
    <source>
        <dbReference type="ARBA" id="ARBA00023163"/>
    </source>
</evidence>
<dbReference type="GO" id="GO:0005669">
    <property type="term" value="C:transcription factor TFIID complex"/>
    <property type="evidence" value="ECO:0007669"/>
    <property type="project" value="InterPro"/>
</dbReference>